<sequence>MKMSVEVDEKLLEEVQSRLGAFQKKAPNAISNALNRASSNVRSNISKEIRKEYVIKAGDVKETLSKGKARRGDLSTEVRSQGSVIPLNRFKVSPKTVNPTRKKPIKIGVKKGSTKEVRGAFVADINGPKVFSRHGKSRLPISRLFGPSVPQMLDNEEIRQEINDQGVETFYERLDHEIFRLYEKGRG</sequence>
<dbReference type="InterPro" id="IPR010633">
    <property type="entry name" value="Phage_lambda_GpZ"/>
</dbReference>
<protein>
    <submittedName>
        <fullName evidence="1">Prophage minor tail protein Z (GPZ)</fullName>
    </submittedName>
</protein>
<gene>
    <name evidence="1" type="ORF">SAMN05518683_102289</name>
</gene>
<dbReference type="AlphaFoldDB" id="A0A1I5MNB5"/>
<dbReference type="Pfam" id="PF06763">
    <property type="entry name" value="Minor_tail_Z"/>
    <property type="match status" value="1"/>
</dbReference>
<evidence type="ECO:0000313" key="1">
    <source>
        <dbReference type="EMBL" id="SFP11059.1"/>
    </source>
</evidence>
<proteinExistence type="predicted"/>
<reference evidence="2" key="1">
    <citation type="submission" date="2016-10" db="EMBL/GenBank/DDBJ databases">
        <authorList>
            <person name="Varghese N."/>
            <person name="Submissions S."/>
        </authorList>
    </citation>
    <scope>NUCLEOTIDE SEQUENCE [LARGE SCALE GENOMIC DNA]</scope>
    <source>
        <strain evidence="2">S7</strain>
    </source>
</reference>
<accession>A0A1I5MNB5</accession>
<organism evidence="1 2">
    <name type="scientific">Salibacterium halotolerans</name>
    <dbReference type="NCBI Taxonomy" id="1884432"/>
    <lineage>
        <taxon>Bacteria</taxon>
        <taxon>Bacillati</taxon>
        <taxon>Bacillota</taxon>
        <taxon>Bacilli</taxon>
        <taxon>Bacillales</taxon>
        <taxon>Bacillaceae</taxon>
    </lineage>
</organism>
<keyword evidence="2" id="KW-1185">Reference proteome</keyword>
<dbReference type="STRING" id="1884432.SAMN05518683_102289"/>
<dbReference type="RefSeq" id="WP_244504203.1">
    <property type="nucleotide sequence ID" value="NZ_FOXD01000002.1"/>
</dbReference>
<dbReference type="EMBL" id="FOXD01000002">
    <property type="protein sequence ID" value="SFP11059.1"/>
    <property type="molecule type" value="Genomic_DNA"/>
</dbReference>
<name>A0A1I5MNB5_9BACI</name>
<dbReference type="Proteomes" id="UP000198892">
    <property type="component" value="Unassembled WGS sequence"/>
</dbReference>
<evidence type="ECO:0000313" key="2">
    <source>
        <dbReference type="Proteomes" id="UP000198892"/>
    </source>
</evidence>